<keyword evidence="2" id="KW-1185">Reference proteome</keyword>
<evidence type="ECO:0000313" key="2">
    <source>
        <dbReference type="Proteomes" id="UP000778523"/>
    </source>
</evidence>
<protein>
    <submittedName>
        <fullName evidence="1">HAD family phosphatase</fullName>
    </submittedName>
</protein>
<dbReference type="InterPro" id="IPR006439">
    <property type="entry name" value="HAD-SF_hydro_IA"/>
</dbReference>
<dbReference type="EMBL" id="JABCSC020000006">
    <property type="protein sequence ID" value="NSL56947.1"/>
    <property type="molecule type" value="Genomic_DNA"/>
</dbReference>
<gene>
    <name evidence="1" type="ORF">HJ583_018090</name>
</gene>
<accession>A0ABX2IKV1</accession>
<organism evidence="1 2">
    <name type="scientific">Uliginosibacterium aquaticum</name>
    <dbReference type="NCBI Taxonomy" id="2731212"/>
    <lineage>
        <taxon>Bacteria</taxon>
        <taxon>Pseudomonadati</taxon>
        <taxon>Pseudomonadota</taxon>
        <taxon>Betaproteobacteria</taxon>
        <taxon>Rhodocyclales</taxon>
        <taxon>Zoogloeaceae</taxon>
        <taxon>Uliginosibacterium</taxon>
    </lineage>
</organism>
<proteinExistence type="predicted"/>
<dbReference type="InterPro" id="IPR036412">
    <property type="entry name" value="HAD-like_sf"/>
</dbReference>
<dbReference type="SFLD" id="SFLDG01129">
    <property type="entry name" value="C1.5:_HAD__Beta-PGM__Phosphata"/>
    <property type="match status" value="1"/>
</dbReference>
<dbReference type="Gene3D" id="1.10.150.240">
    <property type="entry name" value="Putative phosphatase, domain 2"/>
    <property type="match status" value="1"/>
</dbReference>
<name>A0ABX2IKV1_9RHOO</name>
<dbReference type="PANTHER" id="PTHR18901">
    <property type="entry name" value="2-DEOXYGLUCOSE-6-PHOSPHATE PHOSPHATASE 2"/>
    <property type="match status" value="1"/>
</dbReference>
<dbReference type="RefSeq" id="WP_170023225.1">
    <property type="nucleotide sequence ID" value="NZ_JABCSC020000006.1"/>
</dbReference>
<dbReference type="CDD" id="cd07505">
    <property type="entry name" value="HAD_BPGM-like"/>
    <property type="match status" value="1"/>
</dbReference>
<dbReference type="SFLD" id="SFLDS00003">
    <property type="entry name" value="Haloacid_Dehalogenase"/>
    <property type="match status" value="1"/>
</dbReference>
<evidence type="ECO:0000313" key="1">
    <source>
        <dbReference type="EMBL" id="NSL56947.1"/>
    </source>
</evidence>
<dbReference type="PANTHER" id="PTHR18901:SF38">
    <property type="entry name" value="PSEUDOURIDINE-5'-PHOSPHATASE"/>
    <property type="match status" value="1"/>
</dbReference>
<comment type="caution">
    <text evidence="1">The sequence shown here is derived from an EMBL/GenBank/DDBJ whole genome shotgun (WGS) entry which is preliminary data.</text>
</comment>
<dbReference type="InterPro" id="IPR023198">
    <property type="entry name" value="PGP-like_dom2"/>
</dbReference>
<dbReference type="Pfam" id="PF00702">
    <property type="entry name" value="Hydrolase"/>
    <property type="match status" value="1"/>
</dbReference>
<dbReference type="NCBIfam" id="TIGR01509">
    <property type="entry name" value="HAD-SF-IA-v3"/>
    <property type="match status" value="1"/>
</dbReference>
<dbReference type="Gene3D" id="3.40.50.1000">
    <property type="entry name" value="HAD superfamily/HAD-like"/>
    <property type="match status" value="1"/>
</dbReference>
<dbReference type="PRINTS" id="PR00413">
    <property type="entry name" value="HADHALOGNASE"/>
</dbReference>
<reference evidence="1 2" key="1">
    <citation type="submission" date="2020-06" db="EMBL/GenBank/DDBJ databases">
        <title>Draft genome of Uliginosibacterium sp. IMCC34675.</title>
        <authorList>
            <person name="Song J."/>
        </authorList>
    </citation>
    <scope>NUCLEOTIDE SEQUENCE [LARGE SCALE GENOMIC DNA]</scope>
    <source>
        <strain evidence="1 2">IMCC34675</strain>
    </source>
</reference>
<dbReference type="Proteomes" id="UP000778523">
    <property type="component" value="Unassembled WGS sequence"/>
</dbReference>
<sequence length="219" mass="24011">MLSLSRPRAVIFDMDGLLLDSERVALRFFEQASRELGTPWSAEVGLSLVGLNSKDANLLILKAFGENFPLEAHRQRFGELYEAAIVAGDIPLKPYVRELLDYLVAADIPRGVATSTRRTRAEAKLARVHLLPYFGALTCGDEVVRGKPAPDIYELAARRIGVEPRDCLALEDSNAGVRAAVSASMPVVMVPDLLRPEADIRRYGVPVVDSLKDVLIALM</sequence>
<dbReference type="SUPFAM" id="SSF56784">
    <property type="entry name" value="HAD-like"/>
    <property type="match status" value="1"/>
</dbReference>
<dbReference type="InterPro" id="IPR023214">
    <property type="entry name" value="HAD_sf"/>
</dbReference>